<accession>D9UAK1</accession>
<name>D9UAK1_MARNT</name>
<dbReference type="AlphaFoldDB" id="D9UAK1"/>
<reference evidence="1" key="1">
    <citation type="submission" date="2010-07" db="EMBL/GenBank/DDBJ databases">
        <authorList>
            <person name="Genoscope - CEA"/>
        </authorList>
    </citation>
    <scope>NUCLEOTIDE SEQUENCE</scope>
    <source>
        <strain evidence="1">ATCC 49840</strain>
    </source>
</reference>
<dbReference type="RefSeq" id="WP_014421304.1">
    <property type="nucleotide sequence ID" value="NZ_CALIOX010000005.1"/>
</dbReference>
<protein>
    <submittedName>
        <fullName evidence="1">Uncharacterized protein</fullName>
    </submittedName>
</protein>
<dbReference type="EMBL" id="FQ312078">
    <property type="protein sequence ID" value="CBW44427.1"/>
    <property type="molecule type" value="Genomic_DNA"/>
</dbReference>
<sequence length="472" mass="51109">MNTVKTLKPTGGIMKHTNTISIAMPFVLAATITYGNGAVAAPQITQADLSDSTITIYGTGFGKKDQPAPVLWAFGQDVRENGVQVAKEREIGLGRPVPVAKDPSLSIWSRGTGATFSDITRTTGVTHTYRATNEGWLGWPHAFGGENTPYSDKAYISWRIKPAGDINSYRTVRISDVGGVFDSGKDRYSPGEPVRILTSTGSEISGRIVHYDAAKSLVHLEAGTLQSTDSVGAKIVGLNSGAYGLLKGDEFFQSSISGKYLRSYETLNQGGTNSVFSTNRWIAVQFNSSGSELRRGFETQSDSGYGVPNISKTTNWKLLEAFIDLSGEYGSGYISMDSKDQKWFKNLYIGDSKPQDAGPTISNIGWEPAGGAESVNVGLNFGEIYFDTTPQRVVLSDQGLFSDVRGNQEFQYITEWTDQKILVDIRHGALAPNGPLFVYVFDESNVVNKTGFCVANCDVDMSPPSKINLGIN</sequence>
<organism evidence="1">
    <name type="scientific">Marinobacter nauticus</name>
    <name type="common">Marinobacter hydrocarbonoclasticus</name>
    <name type="synonym">Marinobacter aquaeolei</name>
    <dbReference type="NCBI Taxonomy" id="2743"/>
    <lineage>
        <taxon>Bacteria</taxon>
        <taxon>Pseudomonadati</taxon>
        <taxon>Pseudomonadota</taxon>
        <taxon>Gammaproteobacteria</taxon>
        <taxon>Pseudomonadales</taxon>
        <taxon>Marinobacteraceae</taxon>
        <taxon>Marinobacter</taxon>
    </lineage>
</organism>
<proteinExistence type="predicted"/>
<dbReference type="GeneID" id="31821111"/>
<gene>
    <name evidence="1" type="ORF">MARHY1646</name>
</gene>
<evidence type="ECO:0000313" key="1">
    <source>
        <dbReference type="EMBL" id="CBW44427.1"/>
    </source>
</evidence>